<feature type="compositionally biased region" description="Low complexity" evidence="1">
    <location>
        <begin position="314"/>
        <end position="333"/>
    </location>
</feature>
<organism evidence="2 3">
    <name type="scientific">Apiosordaria backusii</name>
    <dbReference type="NCBI Taxonomy" id="314023"/>
    <lineage>
        <taxon>Eukaryota</taxon>
        <taxon>Fungi</taxon>
        <taxon>Dikarya</taxon>
        <taxon>Ascomycota</taxon>
        <taxon>Pezizomycotina</taxon>
        <taxon>Sordariomycetes</taxon>
        <taxon>Sordariomycetidae</taxon>
        <taxon>Sordariales</taxon>
        <taxon>Lasiosphaeriaceae</taxon>
        <taxon>Apiosordaria</taxon>
    </lineage>
</organism>
<feature type="compositionally biased region" description="Low complexity" evidence="1">
    <location>
        <begin position="110"/>
        <end position="121"/>
    </location>
</feature>
<gene>
    <name evidence="2" type="ORF">B0T21DRAFT_177517</name>
</gene>
<dbReference type="EMBL" id="JAUKTV010000006">
    <property type="protein sequence ID" value="KAK0736235.1"/>
    <property type="molecule type" value="Genomic_DNA"/>
</dbReference>
<reference evidence="2" key="1">
    <citation type="submission" date="2023-06" db="EMBL/GenBank/DDBJ databases">
        <title>Genome-scale phylogeny and comparative genomics of the fungal order Sordariales.</title>
        <authorList>
            <consortium name="Lawrence Berkeley National Laboratory"/>
            <person name="Hensen N."/>
            <person name="Bonometti L."/>
            <person name="Westerberg I."/>
            <person name="Brannstrom I.O."/>
            <person name="Guillou S."/>
            <person name="Cros-Aarteil S."/>
            <person name="Calhoun S."/>
            <person name="Haridas S."/>
            <person name="Kuo A."/>
            <person name="Mondo S."/>
            <person name="Pangilinan J."/>
            <person name="Riley R."/>
            <person name="Labutti K."/>
            <person name="Andreopoulos B."/>
            <person name="Lipzen A."/>
            <person name="Chen C."/>
            <person name="Yanf M."/>
            <person name="Daum C."/>
            <person name="Ng V."/>
            <person name="Clum A."/>
            <person name="Steindorff A."/>
            <person name="Ohm R."/>
            <person name="Martin F."/>
            <person name="Silar P."/>
            <person name="Natvig D."/>
            <person name="Lalanne C."/>
            <person name="Gautier V."/>
            <person name="Ament-Velasquez S.L."/>
            <person name="Kruys A."/>
            <person name="Hutchinson M.I."/>
            <person name="Powell A.J."/>
            <person name="Barry K."/>
            <person name="Miller A.N."/>
            <person name="Grigoriev I.V."/>
            <person name="Debuchy R."/>
            <person name="Gladieux P."/>
            <person name="Thoren M.H."/>
            <person name="Johannesson H."/>
        </authorList>
    </citation>
    <scope>NUCLEOTIDE SEQUENCE</scope>
    <source>
        <strain evidence="2">CBS 540.89</strain>
    </source>
</reference>
<evidence type="ECO:0000313" key="3">
    <source>
        <dbReference type="Proteomes" id="UP001172159"/>
    </source>
</evidence>
<feature type="compositionally biased region" description="Polar residues" evidence="1">
    <location>
        <begin position="298"/>
        <end position="313"/>
    </location>
</feature>
<sequence length="351" mass="39234">MSLSNPDSAGTWNSKHRRVESAIRRLGISREEAAELQGYIKRLLDEDKAVYEGYPIESLLIHRYQTDWKHLRIWKEEPVVSVEPAFKRCVEAVRDGLNLSRFPISICPVSSQSSAPIRSSPTARQAGSGYSSWGESTSTTRSNQPSFPRLSPESPLYIRPHTRATSSNRAWESAPASKASPLESPSFCGGSDPGPSARSRKYPPIVERQYSLPLAYLRPRSSSSSRATSPFLPSGFPLPPYSPTTPYQPNRTSQNFFPLNHPNISDPPRDFTFTERIKRESYRTRSWCPKPHPIPCSTPSLIQPTTNPYNNSLTPTMDTITPTTTPRQRIPTRKPVPIPTPHPATTSSPRP</sequence>
<accession>A0AA40EDT1</accession>
<keyword evidence="3" id="KW-1185">Reference proteome</keyword>
<name>A0AA40EDT1_9PEZI</name>
<protein>
    <submittedName>
        <fullName evidence="2">Uncharacterized protein</fullName>
    </submittedName>
</protein>
<feature type="region of interest" description="Disordered" evidence="1">
    <location>
        <begin position="298"/>
        <end position="351"/>
    </location>
</feature>
<evidence type="ECO:0000313" key="2">
    <source>
        <dbReference type="EMBL" id="KAK0736235.1"/>
    </source>
</evidence>
<proteinExistence type="predicted"/>
<evidence type="ECO:0000256" key="1">
    <source>
        <dbReference type="SAM" id="MobiDB-lite"/>
    </source>
</evidence>
<dbReference type="AlphaFoldDB" id="A0AA40EDT1"/>
<comment type="caution">
    <text evidence="2">The sequence shown here is derived from an EMBL/GenBank/DDBJ whole genome shotgun (WGS) entry which is preliminary data.</text>
</comment>
<feature type="compositionally biased region" description="Polar residues" evidence="1">
    <location>
        <begin position="122"/>
        <end position="146"/>
    </location>
</feature>
<feature type="region of interest" description="Disordered" evidence="1">
    <location>
        <begin position="110"/>
        <end position="204"/>
    </location>
</feature>
<dbReference type="Proteomes" id="UP001172159">
    <property type="component" value="Unassembled WGS sequence"/>
</dbReference>